<evidence type="ECO:0000313" key="2">
    <source>
        <dbReference type="Proteomes" id="UP001153332"/>
    </source>
</evidence>
<keyword evidence="2" id="KW-1185">Reference proteome</keyword>
<protein>
    <submittedName>
        <fullName evidence="1">Uncharacterized protein</fullName>
    </submittedName>
</protein>
<comment type="caution">
    <text evidence="1">The sequence shown here is derived from an EMBL/GenBank/DDBJ whole genome shotgun (WGS) entry which is preliminary data.</text>
</comment>
<reference evidence="1" key="1">
    <citation type="submission" date="2022-12" db="EMBL/GenBank/DDBJ databases">
        <title>Genome Sequence of Lasiodiplodia mahajangana.</title>
        <authorList>
            <person name="Buettner E."/>
        </authorList>
    </citation>
    <scope>NUCLEOTIDE SEQUENCE</scope>
    <source>
        <strain evidence="1">VT137</strain>
    </source>
</reference>
<dbReference type="EMBL" id="JAPUUL010000033">
    <property type="protein sequence ID" value="KAJ8133221.1"/>
    <property type="molecule type" value="Genomic_DNA"/>
</dbReference>
<sequence>MIDATSIWVVLAVSKVMRPPKERKVRECWTQLHVELLLSDTLITHTVLPAKGKGYPKSWISPFQVPVVLTESLSSEAVHRLEIEHFITGTMAEPTTAGVRTSGSNPSLRPISNRAGSTRSTASHFGGHRHALLKSESKIQKSIDKDVLLPPVVTHNSSISINEGTTQNTRPPSSASQTPTPSENPLHPGSADASTIEPAQKEILHSSVGSHDQSHSSVSKVRPAVYVNEEDVNLGLPSEDQFESPRLPGGLYPVEDHFRHSHTSTPKVRPFVELPSVEAPQSSGANKKTEAHTPTSVNDIHGQDGEESHKMATYWGFLPRFREGQSQQHLGTDQQEDRQPMPGSYGDFSYPSQAGSRGSESSVQTTNFESGPKQENLRQENETNKMTSDSTKGHGESKNAPSSNEERNGRSIGSVSPTSLLTSTSGSINKGEELTLPQKLNTGRTAKWLRGLLGLSEVDEPLTLTTPPEETSPRQESCEDLDSVASKVSTFSCENLADQEAMSNTMHSPETFITEALSLANKAGKREYGHVDDGNLPLKSTSEGSIRMRSVDESIRRDSSELEGAPFASRPNAITGNINIIDTRRETASRRPVKRPGLVKAIKRDGKILRPSFLKRMRKPARKTRNGYHTTDNDCVLPMPPPDHSNYTYPRLGTEDKTDRAGTADLRAREVPNSREVRKYIQDFHEPPICARGSSKIPCESRESTCDDSDSDLRDRLSEIRLQDMSVCSLDGGTSDEAVEFSTQYGTGEKQHPGSVSLQGTSGHVKDEKPTKDAKTQRSPGRKGVVAAVACISTALIGVLIGIYAGLVPSIQYYIADFHHYTILGNVGLYLGMALTNLFFWPLPLLHGRKPYIVGGLCVAMPLLFPQALAVGSPRSPYTCIWRVALLLPRALMGFFLGFANMNFHSVLTDLYGASLMSKNPHQEVVDEYDVRRHGGGLGVWLGVWTWCFIGSLGVGFLVGAVVIEYLQPSWGLYISIIIIAVVLLLNVLCPEVRRSAWRRSVAEVRTGEKISRRLARGEVMMHRVQTGPRWWGQEVYHGVALSLEMLRQPGFTIMAVYSAWIYAQIVLVIVLLGSLTSKSYRFRAPYVGAVVSSVAIGAFVAIPFQKANLFSRARSTGPKSNTMTFDRKITWSSRLVRRSIFTLFLPIAGIGYTLVSTGPPIHVVFPCLFAALIGFLSCLAISECNGMMMEAWDCSDLQPGMTGRSTSSKDSHKRTNYSSFPRATAGWNFIQSLGFMFAAGATALGGTVTRRLGQRAATGVVAGILFVLSLLLLCTLVRFKRVQIIPDCTCSEMDRWKKARRVSLHNWAAAMAEAKEKDRHRRINILELGALTRWTEIRKRNRLIDESAHLNRQAVALARDELQHSARHSAEKLMHKVSKRSLQSKCSHESSEDELPGVRKGDAHSVSSPVSPSASPQPDGLEHQLAQSQRELSHDRGDDTGLNSSEVKGVSSDKDDRRKSRSQIYPSQTRNSMTQPEASHQEIGTVENPSTQTGEGIMADGLAGVGHAKPAHKHEADVEPAHGKAEKANMDDTGKKTSP</sequence>
<evidence type="ECO:0000313" key="1">
    <source>
        <dbReference type="EMBL" id="KAJ8133221.1"/>
    </source>
</evidence>
<gene>
    <name evidence="1" type="ORF">O1611_g402</name>
</gene>
<dbReference type="Proteomes" id="UP001153332">
    <property type="component" value="Unassembled WGS sequence"/>
</dbReference>
<accession>A0ACC2K0A0</accession>
<proteinExistence type="predicted"/>
<organism evidence="1 2">
    <name type="scientific">Lasiodiplodia mahajangana</name>
    <dbReference type="NCBI Taxonomy" id="1108764"/>
    <lineage>
        <taxon>Eukaryota</taxon>
        <taxon>Fungi</taxon>
        <taxon>Dikarya</taxon>
        <taxon>Ascomycota</taxon>
        <taxon>Pezizomycotina</taxon>
        <taxon>Dothideomycetes</taxon>
        <taxon>Dothideomycetes incertae sedis</taxon>
        <taxon>Botryosphaeriales</taxon>
        <taxon>Botryosphaeriaceae</taxon>
        <taxon>Lasiodiplodia</taxon>
    </lineage>
</organism>
<name>A0ACC2K0A0_9PEZI</name>